<name>A0A2H1L3T8_9MICO</name>
<evidence type="ECO:0000313" key="10">
    <source>
        <dbReference type="EMBL" id="SMY11551.1"/>
    </source>
</evidence>
<evidence type="ECO:0000256" key="1">
    <source>
        <dbReference type="ARBA" id="ARBA00004651"/>
    </source>
</evidence>
<dbReference type="GO" id="GO:0033214">
    <property type="term" value="P:siderophore-iron import into cell"/>
    <property type="evidence" value="ECO:0007669"/>
    <property type="project" value="TreeGrafter"/>
</dbReference>
<evidence type="ECO:0000256" key="7">
    <source>
        <dbReference type="ARBA" id="ARBA00023136"/>
    </source>
</evidence>
<protein>
    <submittedName>
        <fullName evidence="10">Iron complex transport system permease protein</fullName>
    </submittedName>
</protein>
<keyword evidence="3" id="KW-0813">Transport</keyword>
<feature type="transmembrane region" description="Helical" evidence="9">
    <location>
        <begin position="349"/>
        <end position="368"/>
    </location>
</feature>
<keyword evidence="5 9" id="KW-0812">Transmembrane</keyword>
<feature type="transmembrane region" description="Helical" evidence="9">
    <location>
        <begin position="164"/>
        <end position="183"/>
    </location>
</feature>
<keyword evidence="7 9" id="KW-0472">Membrane</keyword>
<dbReference type="GO" id="GO:0005886">
    <property type="term" value="C:plasma membrane"/>
    <property type="evidence" value="ECO:0007669"/>
    <property type="project" value="UniProtKB-SubCell"/>
</dbReference>
<keyword evidence="6 9" id="KW-1133">Transmembrane helix</keyword>
<dbReference type="PANTHER" id="PTHR30472">
    <property type="entry name" value="FERRIC ENTEROBACTIN TRANSPORT SYSTEM PERMEASE PROTEIN"/>
    <property type="match status" value="1"/>
</dbReference>
<evidence type="ECO:0000256" key="5">
    <source>
        <dbReference type="ARBA" id="ARBA00022692"/>
    </source>
</evidence>
<accession>A0A2H1L3T8</accession>
<feature type="transmembrane region" description="Helical" evidence="9">
    <location>
        <begin position="217"/>
        <end position="236"/>
    </location>
</feature>
<evidence type="ECO:0000256" key="9">
    <source>
        <dbReference type="SAM" id="Phobius"/>
    </source>
</evidence>
<dbReference type="InterPro" id="IPR037294">
    <property type="entry name" value="ABC_BtuC-like"/>
</dbReference>
<dbReference type="Gene3D" id="1.10.3470.10">
    <property type="entry name" value="ABC transporter involved in vitamin B12 uptake, BtuC"/>
    <property type="match status" value="1"/>
</dbReference>
<evidence type="ECO:0000313" key="11">
    <source>
        <dbReference type="Proteomes" id="UP000234462"/>
    </source>
</evidence>
<dbReference type="Proteomes" id="UP000234462">
    <property type="component" value="Unassembled WGS sequence"/>
</dbReference>
<dbReference type="GO" id="GO:0022857">
    <property type="term" value="F:transmembrane transporter activity"/>
    <property type="evidence" value="ECO:0007669"/>
    <property type="project" value="InterPro"/>
</dbReference>
<evidence type="ECO:0000256" key="4">
    <source>
        <dbReference type="ARBA" id="ARBA00022475"/>
    </source>
</evidence>
<comment type="similarity">
    <text evidence="2">Belongs to the binding-protein-dependent transport system permease family. FecCD subfamily.</text>
</comment>
<feature type="transmembrane region" description="Helical" evidence="9">
    <location>
        <begin position="125"/>
        <end position="144"/>
    </location>
</feature>
<dbReference type="RefSeq" id="WP_373270407.1">
    <property type="nucleotide sequence ID" value="NZ_FXZM01000004.1"/>
</dbReference>
<dbReference type="PANTHER" id="PTHR30472:SF19">
    <property type="entry name" value="PETROBACTIN IMPORT SYSTEM PERMEASE PROTEIN YCLO"/>
    <property type="match status" value="1"/>
</dbReference>
<feature type="transmembrane region" description="Helical" evidence="9">
    <location>
        <begin position="306"/>
        <end position="337"/>
    </location>
</feature>
<proteinExistence type="inferred from homology"/>
<evidence type="ECO:0000256" key="3">
    <source>
        <dbReference type="ARBA" id="ARBA00022448"/>
    </source>
</evidence>
<feature type="transmembrane region" description="Helical" evidence="9">
    <location>
        <begin position="84"/>
        <end position="105"/>
    </location>
</feature>
<organism evidence="10 11">
    <name type="scientific">Brevibacterium jeotgali</name>
    <dbReference type="NCBI Taxonomy" id="1262550"/>
    <lineage>
        <taxon>Bacteria</taxon>
        <taxon>Bacillati</taxon>
        <taxon>Actinomycetota</taxon>
        <taxon>Actinomycetes</taxon>
        <taxon>Micrococcales</taxon>
        <taxon>Brevibacteriaceae</taxon>
        <taxon>Brevibacterium</taxon>
    </lineage>
</organism>
<dbReference type="EMBL" id="FXZM01000004">
    <property type="protein sequence ID" value="SMY11551.1"/>
    <property type="molecule type" value="Genomic_DNA"/>
</dbReference>
<dbReference type="SUPFAM" id="SSF81345">
    <property type="entry name" value="ABC transporter involved in vitamin B12 uptake, BtuC"/>
    <property type="match status" value="1"/>
</dbReference>
<gene>
    <name evidence="10" type="ORF">BJEO58_01136</name>
</gene>
<feature type="compositionally biased region" description="Low complexity" evidence="8">
    <location>
        <begin position="17"/>
        <end position="39"/>
    </location>
</feature>
<evidence type="ECO:0000256" key="8">
    <source>
        <dbReference type="SAM" id="MobiDB-lite"/>
    </source>
</evidence>
<dbReference type="InterPro" id="IPR000522">
    <property type="entry name" value="ABC_transptr_permease_BtuC"/>
</dbReference>
<evidence type="ECO:0000256" key="6">
    <source>
        <dbReference type="ARBA" id="ARBA00022989"/>
    </source>
</evidence>
<dbReference type="AlphaFoldDB" id="A0A2H1L3T8"/>
<evidence type="ECO:0000256" key="2">
    <source>
        <dbReference type="ARBA" id="ARBA00007935"/>
    </source>
</evidence>
<feature type="transmembrane region" description="Helical" evidence="9">
    <location>
        <begin position="374"/>
        <end position="396"/>
    </location>
</feature>
<reference evidence="11" key="1">
    <citation type="submission" date="2017-03" db="EMBL/GenBank/DDBJ databases">
        <authorList>
            <person name="Monnet C."/>
        </authorList>
    </citation>
    <scope>NUCLEOTIDE SEQUENCE [LARGE SCALE GENOMIC DNA]</scope>
    <source>
        <strain evidence="11">SJ5-8</strain>
    </source>
</reference>
<keyword evidence="11" id="KW-1185">Reference proteome</keyword>
<feature type="compositionally biased region" description="Basic and acidic residues" evidence="8">
    <location>
        <begin position="50"/>
        <end position="71"/>
    </location>
</feature>
<feature type="region of interest" description="Disordered" evidence="8">
    <location>
        <begin position="1"/>
        <end position="76"/>
    </location>
</feature>
<feature type="transmembrane region" description="Helical" evidence="9">
    <location>
        <begin position="189"/>
        <end position="210"/>
    </location>
</feature>
<feature type="compositionally biased region" description="Basic residues" evidence="8">
    <location>
        <begin position="1"/>
        <end position="10"/>
    </location>
</feature>
<dbReference type="Pfam" id="PF01032">
    <property type="entry name" value="FecCD"/>
    <property type="match status" value="1"/>
</dbReference>
<comment type="subcellular location">
    <subcellularLocation>
        <location evidence="1">Cell membrane</location>
        <topology evidence="1">Multi-pass membrane protein</topology>
    </subcellularLocation>
</comment>
<sequence length="401" mass="42699">MTAHHTRTTSRLHADAAEAGIAPAPDSAQATRASAAGPDPAGPGLPGPGHTDHERADRRSTDRRSADRDRQSGPLPGRRAHKRYWLIFSALCVLAAAFTFGSLAYDNPMPVGSRGFWLIAEMRTTNLVVILIVAFCQAIATVAFQTVTNNRILTPSIMGFESLYRLVQTGAVFFIGATGLVALTGLWQFLLQIVLMVAFAAALYGWLLAGRSGNLQVTLLVGIVLGGGLGGLATFMQRLLTPSEFDILTARLIGSIANADTSYLGVSIGLAGVAGGLLWAKAGTLNVLSLGRDTAVNLGINHRRQLIIVLLLVSVLMAVSTALVGPMTFLGFLVAMIAYQLADTYDHRLVFPIAWLTGFVVLAGSHFVLKHVFYAEGAVGIIMEVVGGTFFLVYILRKGRL</sequence>
<keyword evidence="4" id="KW-1003">Cell membrane</keyword>